<dbReference type="Pfam" id="PF01284">
    <property type="entry name" value="MARVEL"/>
    <property type="match status" value="1"/>
</dbReference>
<dbReference type="InterPro" id="IPR008253">
    <property type="entry name" value="Marvel"/>
</dbReference>
<evidence type="ECO:0000256" key="7">
    <source>
        <dbReference type="SAM" id="MobiDB-lite"/>
    </source>
</evidence>
<feature type="compositionally biased region" description="Polar residues" evidence="7">
    <location>
        <begin position="242"/>
        <end position="251"/>
    </location>
</feature>
<evidence type="ECO:0000256" key="3">
    <source>
        <dbReference type="ARBA" id="ARBA00022692"/>
    </source>
</evidence>
<evidence type="ECO:0000313" key="9">
    <source>
        <dbReference type="Ensembl" id="ENSCPGP00000000772.1"/>
    </source>
</evidence>
<protein>
    <recommendedName>
        <fullName evidence="6">Synaptogyrin</fullName>
    </recommendedName>
</protein>
<feature type="transmembrane region" description="Helical" evidence="6">
    <location>
        <begin position="147"/>
        <end position="171"/>
    </location>
</feature>
<feature type="compositionally biased region" description="Gly residues" evidence="7">
    <location>
        <begin position="30"/>
        <end position="41"/>
    </location>
</feature>
<evidence type="ECO:0000256" key="2">
    <source>
        <dbReference type="ARBA" id="ARBA00010252"/>
    </source>
</evidence>
<dbReference type="Ensembl" id="ENSCPGT00000000855.1">
    <property type="protein sequence ID" value="ENSCPGP00000000772.1"/>
    <property type="gene ID" value="ENSCPGG00000000616.1"/>
</dbReference>
<sequence length="267" mass="28728">MPRSAPTGRRGRTDGRTSRSVPPPGAGPRRSGGGSGAMEGGGGGGGGAYGAAKAGGAFDLGHFLQQPQVLARIASAVFALIVFSCLVGEGYSNPPVSSQLSCIFNHNEDACRYGIGIGVLAFLACVFFFVVDVYFPQISNTTDRKYLVLADLGFSGLWTFLWFVGFCFLTNQWAWTRAEDVHIGADSARAAITFSFFSIFSWGLLITFAYRRYKMGVGDFAQSYMDPSGEVPTPYSSYPNISHDSYQQPPFTHTAEGPEGYQPPPVY</sequence>
<feature type="transmembrane region" description="Helical" evidence="6">
    <location>
        <begin position="69"/>
        <end position="91"/>
    </location>
</feature>
<dbReference type="Proteomes" id="UP000694419">
    <property type="component" value="Unplaced"/>
</dbReference>
<feature type="transmembrane region" description="Helical" evidence="6">
    <location>
        <begin position="191"/>
        <end position="210"/>
    </location>
</feature>
<dbReference type="PANTHER" id="PTHR10838:SF19">
    <property type="entry name" value="SYNAPTOGYRIN-2 LIKE PROTEIN-RELATED"/>
    <property type="match status" value="1"/>
</dbReference>
<dbReference type="PANTHER" id="PTHR10838">
    <property type="entry name" value="SYNAPTOGYRIN"/>
    <property type="match status" value="1"/>
</dbReference>
<evidence type="ECO:0000313" key="10">
    <source>
        <dbReference type="Proteomes" id="UP000694419"/>
    </source>
</evidence>
<dbReference type="AlphaFoldDB" id="A0A8C3PGX1"/>
<evidence type="ECO:0000256" key="4">
    <source>
        <dbReference type="ARBA" id="ARBA00022989"/>
    </source>
</evidence>
<evidence type="ECO:0000256" key="6">
    <source>
        <dbReference type="PIRNR" id="PIRNR011282"/>
    </source>
</evidence>
<comment type="similarity">
    <text evidence="2 6">Belongs to the synaptogyrin family.</text>
</comment>
<evidence type="ECO:0000259" key="8">
    <source>
        <dbReference type="PROSITE" id="PS51225"/>
    </source>
</evidence>
<feature type="region of interest" description="Disordered" evidence="7">
    <location>
        <begin position="242"/>
        <end position="267"/>
    </location>
</feature>
<dbReference type="InterPro" id="IPR016579">
    <property type="entry name" value="Synaptogyrin"/>
</dbReference>
<dbReference type="PIRSF" id="PIRSF011282">
    <property type="entry name" value="Synaptogyrin"/>
    <property type="match status" value="1"/>
</dbReference>
<proteinExistence type="inferred from homology"/>
<evidence type="ECO:0000256" key="1">
    <source>
        <dbReference type="ARBA" id="ARBA00004141"/>
    </source>
</evidence>
<name>A0A8C3PGX1_9CHAR</name>
<keyword evidence="10" id="KW-1185">Reference proteome</keyword>
<keyword evidence="4 6" id="KW-1133">Transmembrane helix</keyword>
<dbReference type="PROSITE" id="PS51225">
    <property type="entry name" value="MARVEL"/>
    <property type="match status" value="1"/>
</dbReference>
<reference evidence="9" key="2">
    <citation type="submission" date="2025-09" db="UniProtKB">
        <authorList>
            <consortium name="Ensembl"/>
        </authorList>
    </citation>
    <scope>IDENTIFICATION</scope>
</reference>
<dbReference type="GO" id="GO:0030672">
    <property type="term" value="C:synaptic vesicle membrane"/>
    <property type="evidence" value="ECO:0007669"/>
    <property type="project" value="TreeGrafter"/>
</dbReference>
<evidence type="ECO:0000256" key="5">
    <source>
        <dbReference type="ARBA" id="ARBA00023136"/>
    </source>
</evidence>
<accession>A0A8C3PGX1</accession>
<keyword evidence="3 6" id="KW-0812">Transmembrane</keyword>
<feature type="domain" description="MARVEL" evidence="8">
    <location>
        <begin position="63"/>
        <end position="214"/>
    </location>
</feature>
<keyword evidence="5 6" id="KW-0472">Membrane</keyword>
<organism evidence="9 10">
    <name type="scientific">Calidris pygmaea</name>
    <name type="common">Spoon-billed sandpiper</name>
    <dbReference type="NCBI Taxonomy" id="425635"/>
    <lineage>
        <taxon>Eukaryota</taxon>
        <taxon>Metazoa</taxon>
        <taxon>Chordata</taxon>
        <taxon>Craniata</taxon>
        <taxon>Vertebrata</taxon>
        <taxon>Euteleostomi</taxon>
        <taxon>Archelosauria</taxon>
        <taxon>Archosauria</taxon>
        <taxon>Dinosauria</taxon>
        <taxon>Saurischia</taxon>
        <taxon>Theropoda</taxon>
        <taxon>Coelurosauria</taxon>
        <taxon>Aves</taxon>
        <taxon>Neognathae</taxon>
        <taxon>Neoaves</taxon>
        <taxon>Charadriiformes</taxon>
        <taxon>Scolopacidae</taxon>
        <taxon>Calidris</taxon>
    </lineage>
</organism>
<dbReference type="GO" id="GO:0031594">
    <property type="term" value="C:neuromuscular junction"/>
    <property type="evidence" value="ECO:0007669"/>
    <property type="project" value="TreeGrafter"/>
</dbReference>
<comment type="subcellular location">
    <subcellularLocation>
        <location evidence="1 6">Membrane</location>
        <topology evidence="1 6">Multi-pass membrane protein</topology>
    </subcellularLocation>
</comment>
<reference evidence="9" key="1">
    <citation type="submission" date="2025-08" db="UniProtKB">
        <authorList>
            <consortium name="Ensembl"/>
        </authorList>
    </citation>
    <scope>IDENTIFICATION</scope>
</reference>
<feature type="region of interest" description="Disordered" evidence="7">
    <location>
        <begin position="1"/>
        <end position="41"/>
    </location>
</feature>
<feature type="transmembrane region" description="Helical" evidence="6">
    <location>
        <begin position="113"/>
        <end position="135"/>
    </location>
</feature>